<evidence type="ECO:0000313" key="5">
    <source>
        <dbReference type="Proteomes" id="UP000231932"/>
    </source>
</evidence>
<sequence length="381" mass="40189">MDTGQWKRVTAVLSFAVLFTTPVASAAGYGKANFERHGSQTIMPLQGGSGSGVGQSSGLSALSSGSDDATADANKTLSSSQTMNSKEQKDNPDNGEQDSNDEGNAGDGEHGDGKHHDGEHHGDFNNRTSSDTLTISVPDSNGTSQPPGIQQAIQIIKANLQKHEGKPGKSSEAQQDVLANLENWAKQQGAKTDEEADREVENTLEQAAASGQADEQVLKTLAAVKKKLQDIQGAAQALEQALKHNPADTTVLPQLREMYNALGKTGTQVFVDGLQPSFDVPPVVQDGRTLVPIRQIAEALGATVNWNQGTVTIRREKQTVTLRIGDPSASVNGQNITLDVPPELSGGRTLVPLRFVGEAFGMAVDYQDGIVSVHPPTGQNG</sequence>
<feature type="compositionally biased region" description="Basic and acidic residues" evidence="1">
    <location>
        <begin position="107"/>
        <end position="124"/>
    </location>
</feature>
<gene>
    <name evidence="4" type="ORF">CVV65_14460</name>
</gene>
<dbReference type="AlphaFoldDB" id="A0A2K8N9F1"/>
<organism evidence="4 5">
    <name type="scientific">Kyrpidia spormannii</name>
    <dbReference type="NCBI Taxonomy" id="2055160"/>
    <lineage>
        <taxon>Bacteria</taxon>
        <taxon>Bacillati</taxon>
        <taxon>Bacillota</taxon>
        <taxon>Bacilli</taxon>
        <taxon>Bacillales</taxon>
        <taxon>Alicyclobacillaceae</taxon>
        <taxon>Kyrpidia</taxon>
    </lineage>
</organism>
<dbReference type="Pfam" id="PF07833">
    <property type="entry name" value="Cu_amine_oxidN1"/>
    <property type="match status" value="1"/>
</dbReference>
<evidence type="ECO:0000256" key="2">
    <source>
        <dbReference type="SAM" id="SignalP"/>
    </source>
</evidence>
<dbReference type="EMBL" id="CP024955">
    <property type="protein sequence ID" value="ATY85978.1"/>
    <property type="molecule type" value="Genomic_DNA"/>
</dbReference>
<accession>A0A2K8N9F1</accession>
<dbReference type="Gene3D" id="1.25.40.10">
    <property type="entry name" value="Tetratricopeptide repeat domain"/>
    <property type="match status" value="1"/>
</dbReference>
<dbReference type="KEGG" id="kyr:CVV65_14460"/>
<feature type="compositionally biased region" description="Polar residues" evidence="1">
    <location>
        <begin position="125"/>
        <end position="144"/>
    </location>
</feature>
<feature type="chain" id="PRO_5014907658" evidence="2">
    <location>
        <begin position="27"/>
        <end position="381"/>
    </location>
</feature>
<proteinExistence type="predicted"/>
<dbReference type="SUPFAM" id="SSF55383">
    <property type="entry name" value="Copper amine oxidase, domain N"/>
    <property type="match status" value="2"/>
</dbReference>
<feature type="region of interest" description="Disordered" evidence="1">
    <location>
        <begin position="40"/>
        <end position="147"/>
    </location>
</feature>
<evidence type="ECO:0000313" key="4">
    <source>
        <dbReference type="EMBL" id="ATY85978.1"/>
    </source>
</evidence>
<protein>
    <submittedName>
        <fullName evidence="4">Copper amine oxidase</fullName>
    </submittedName>
</protein>
<name>A0A2K8N9F1_9BACL</name>
<evidence type="ECO:0000256" key="1">
    <source>
        <dbReference type="SAM" id="MobiDB-lite"/>
    </source>
</evidence>
<feature type="signal peptide" evidence="2">
    <location>
        <begin position="1"/>
        <end position="26"/>
    </location>
</feature>
<feature type="compositionally biased region" description="Low complexity" evidence="1">
    <location>
        <begin position="56"/>
        <end position="66"/>
    </location>
</feature>
<dbReference type="OrthoDB" id="2665331at2"/>
<keyword evidence="2" id="KW-0732">Signal</keyword>
<dbReference type="InterPro" id="IPR036582">
    <property type="entry name" value="Mao_N_sf"/>
</dbReference>
<dbReference type="InterPro" id="IPR012854">
    <property type="entry name" value="Cu_amine_oxidase-like_N"/>
</dbReference>
<reference evidence="5" key="1">
    <citation type="submission" date="2017-11" db="EMBL/GenBank/DDBJ databases">
        <title>Complete Genome Sequence of Kyrpidia sp. Strain EA-1, a thermophilic, hydrogen-oxidizing Bacterium, isolated from the Azores.</title>
        <authorList>
            <person name="Reiner J.E."/>
            <person name="Lapp C.J."/>
            <person name="Bunk B."/>
            <person name="Gescher J."/>
        </authorList>
    </citation>
    <scope>NUCLEOTIDE SEQUENCE [LARGE SCALE GENOMIC DNA]</scope>
    <source>
        <strain evidence="5">EA-1</strain>
    </source>
</reference>
<dbReference type="InterPro" id="IPR011990">
    <property type="entry name" value="TPR-like_helical_dom_sf"/>
</dbReference>
<evidence type="ECO:0000259" key="3">
    <source>
        <dbReference type="Pfam" id="PF07833"/>
    </source>
</evidence>
<feature type="domain" description="Copper amine oxidase-like N-terminal" evidence="3">
    <location>
        <begin position="271"/>
        <end position="369"/>
    </location>
</feature>
<keyword evidence="5" id="KW-1185">Reference proteome</keyword>
<dbReference type="RefSeq" id="WP_100668729.1">
    <property type="nucleotide sequence ID" value="NZ_CP024955.1"/>
</dbReference>
<feature type="compositionally biased region" description="Polar residues" evidence="1">
    <location>
        <begin position="73"/>
        <end position="85"/>
    </location>
</feature>
<dbReference type="Gene3D" id="3.30.457.10">
    <property type="entry name" value="Copper amine oxidase-like, N-terminal domain"/>
    <property type="match status" value="1"/>
</dbReference>
<dbReference type="Proteomes" id="UP000231932">
    <property type="component" value="Chromosome"/>
</dbReference>